<sequence length="194" mass="21302">MPVTERLILPVQSGADWKEPLKFLLQTLKKQEGNIRTRWGPHSENVDNLELLIGWESEAAQQTFQNSSDFGTVMSQLKPILREEPTVYFVQFVPYAPKEVIDASIVQVITVPASQESAIKSTIESYKSVSGCTGASSGLSLAEVKGKGAKVCVAVVGWESLEHSQTNATKVDVGSDVEVHHVNFRYPVKGFRGL</sequence>
<gene>
    <name evidence="1" type="ORF">K444DRAFT_608527</name>
</gene>
<organism evidence="1 2">
    <name type="scientific">Hyaloscypha bicolor E</name>
    <dbReference type="NCBI Taxonomy" id="1095630"/>
    <lineage>
        <taxon>Eukaryota</taxon>
        <taxon>Fungi</taxon>
        <taxon>Dikarya</taxon>
        <taxon>Ascomycota</taxon>
        <taxon>Pezizomycotina</taxon>
        <taxon>Leotiomycetes</taxon>
        <taxon>Helotiales</taxon>
        <taxon>Hyaloscyphaceae</taxon>
        <taxon>Hyaloscypha</taxon>
        <taxon>Hyaloscypha bicolor</taxon>
    </lineage>
</organism>
<dbReference type="Gene3D" id="3.30.70.100">
    <property type="match status" value="1"/>
</dbReference>
<evidence type="ECO:0000313" key="2">
    <source>
        <dbReference type="Proteomes" id="UP000235371"/>
    </source>
</evidence>
<name>A0A2J6TPA2_9HELO</name>
<dbReference type="GeneID" id="36587478"/>
<dbReference type="SUPFAM" id="SSF54909">
    <property type="entry name" value="Dimeric alpha+beta barrel"/>
    <property type="match status" value="1"/>
</dbReference>
<keyword evidence="2" id="KW-1185">Reference proteome</keyword>
<proteinExistence type="predicted"/>
<dbReference type="RefSeq" id="XP_024741748.1">
    <property type="nucleotide sequence ID" value="XM_024879401.1"/>
</dbReference>
<accession>A0A2J6TPA2</accession>
<dbReference type="OrthoDB" id="3830579at2759"/>
<reference evidence="1 2" key="1">
    <citation type="submission" date="2016-04" db="EMBL/GenBank/DDBJ databases">
        <title>A degradative enzymes factory behind the ericoid mycorrhizal symbiosis.</title>
        <authorList>
            <consortium name="DOE Joint Genome Institute"/>
            <person name="Martino E."/>
            <person name="Morin E."/>
            <person name="Grelet G."/>
            <person name="Kuo A."/>
            <person name="Kohler A."/>
            <person name="Daghino S."/>
            <person name="Barry K."/>
            <person name="Choi C."/>
            <person name="Cichocki N."/>
            <person name="Clum A."/>
            <person name="Copeland A."/>
            <person name="Hainaut M."/>
            <person name="Haridas S."/>
            <person name="Labutti K."/>
            <person name="Lindquist E."/>
            <person name="Lipzen A."/>
            <person name="Khouja H.-R."/>
            <person name="Murat C."/>
            <person name="Ohm R."/>
            <person name="Olson A."/>
            <person name="Spatafora J."/>
            <person name="Veneault-Fourrey C."/>
            <person name="Henrissat B."/>
            <person name="Grigoriev I."/>
            <person name="Martin F."/>
            <person name="Perotto S."/>
        </authorList>
    </citation>
    <scope>NUCLEOTIDE SEQUENCE [LARGE SCALE GENOMIC DNA]</scope>
    <source>
        <strain evidence="1 2">E</strain>
    </source>
</reference>
<dbReference type="EMBL" id="KZ613747">
    <property type="protein sequence ID" value="PMD64844.1"/>
    <property type="molecule type" value="Genomic_DNA"/>
</dbReference>
<protein>
    <recommendedName>
        <fullName evidence="3">ABM domain-containing protein</fullName>
    </recommendedName>
</protein>
<evidence type="ECO:0000313" key="1">
    <source>
        <dbReference type="EMBL" id="PMD64844.1"/>
    </source>
</evidence>
<dbReference type="InParanoid" id="A0A2J6TPA2"/>
<evidence type="ECO:0008006" key="3">
    <source>
        <dbReference type="Google" id="ProtNLM"/>
    </source>
</evidence>
<dbReference type="STRING" id="1095630.A0A2J6TPA2"/>
<dbReference type="InterPro" id="IPR011008">
    <property type="entry name" value="Dimeric_a/b-barrel"/>
</dbReference>
<dbReference type="Proteomes" id="UP000235371">
    <property type="component" value="Unassembled WGS sequence"/>
</dbReference>
<dbReference type="AlphaFoldDB" id="A0A2J6TPA2"/>